<protein>
    <submittedName>
        <fullName evidence="1">Uncharacterized protein</fullName>
    </submittedName>
</protein>
<proteinExistence type="predicted"/>
<dbReference type="EMBL" id="BMAW01062931">
    <property type="protein sequence ID" value="GFT37980.1"/>
    <property type="molecule type" value="Genomic_DNA"/>
</dbReference>
<evidence type="ECO:0000313" key="2">
    <source>
        <dbReference type="Proteomes" id="UP000887013"/>
    </source>
</evidence>
<accession>A0A8X6NYH4</accession>
<dbReference type="OrthoDB" id="10057240at2759"/>
<name>A0A8X6NYH4_NEPPI</name>
<comment type="caution">
    <text evidence="1">The sequence shown here is derived from an EMBL/GenBank/DDBJ whole genome shotgun (WGS) entry which is preliminary data.</text>
</comment>
<sequence length="85" mass="9895">MLMYVLFLSNKSGDITENQDINYVDLGEIIPRDVTGEMEILRKDDFYDALSTSHTRIEAENAGLLLLSGYHWVPREDYYWSTTED</sequence>
<dbReference type="AlphaFoldDB" id="A0A8X6NYH4"/>
<organism evidence="1 2">
    <name type="scientific">Nephila pilipes</name>
    <name type="common">Giant wood spider</name>
    <name type="synonym">Nephila maculata</name>
    <dbReference type="NCBI Taxonomy" id="299642"/>
    <lineage>
        <taxon>Eukaryota</taxon>
        <taxon>Metazoa</taxon>
        <taxon>Ecdysozoa</taxon>
        <taxon>Arthropoda</taxon>
        <taxon>Chelicerata</taxon>
        <taxon>Arachnida</taxon>
        <taxon>Araneae</taxon>
        <taxon>Araneomorphae</taxon>
        <taxon>Entelegynae</taxon>
        <taxon>Araneoidea</taxon>
        <taxon>Nephilidae</taxon>
        <taxon>Nephila</taxon>
    </lineage>
</organism>
<gene>
    <name evidence="1" type="ORF">NPIL_27291</name>
</gene>
<evidence type="ECO:0000313" key="1">
    <source>
        <dbReference type="EMBL" id="GFT37980.1"/>
    </source>
</evidence>
<dbReference type="Proteomes" id="UP000887013">
    <property type="component" value="Unassembled WGS sequence"/>
</dbReference>
<keyword evidence="2" id="KW-1185">Reference proteome</keyword>
<reference evidence="1" key="1">
    <citation type="submission" date="2020-08" db="EMBL/GenBank/DDBJ databases">
        <title>Multicomponent nature underlies the extraordinary mechanical properties of spider dragline silk.</title>
        <authorList>
            <person name="Kono N."/>
            <person name="Nakamura H."/>
            <person name="Mori M."/>
            <person name="Yoshida Y."/>
            <person name="Ohtoshi R."/>
            <person name="Malay A.D."/>
            <person name="Moran D.A.P."/>
            <person name="Tomita M."/>
            <person name="Numata K."/>
            <person name="Arakawa K."/>
        </authorList>
    </citation>
    <scope>NUCLEOTIDE SEQUENCE</scope>
</reference>